<feature type="transmembrane region" description="Helical" evidence="1">
    <location>
        <begin position="54"/>
        <end position="78"/>
    </location>
</feature>
<keyword evidence="1" id="KW-0472">Membrane</keyword>
<dbReference type="EMBL" id="GGEC01042052">
    <property type="protein sequence ID" value="MBX22536.1"/>
    <property type="molecule type" value="Transcribed_RNA"/>
</dbReference>
<keyword evidence="1" id="KW-0812">Transmembrane</keyword>
<protein>
    <submittedName>
        <fullName evidence="2">Uncharacterized protein MANES_13G021000</fullName>
    </submittedName>
</protein>
<dbReference type="AlphaFoldDB" id="A0A2P2LX41"/>
<proteinExistence type="predicted"/>
<organism evidence="2">
    <name type="scientific">Rhizophora mucronata</name>
    <name type="common">Asiatic mangrove</name>
    <dbReference type="NCBI Taxonomy" id="61149"/>
    <lineage>
        <taxon>Eukaryota</taxon>
        <taxon>Viridiplantae</taxon>
        <taxon>Streptophyta</taxon>
        <taxon>Embryophyta</taxon>
        <taxon>Tracheophyta</taxon>
        <taxon>Spermatophyta</taxon>
        <taxon>Magnoliopsida</taxon>
        <taxon>eudicotyledons</taxon>
        <taxon>Gunneridae</taxon>
        <taxon>Pentapetalae</taxon>
        <taxon>rosids</taxon>
        <taxon>fabids</taxon>
        <taxon>Malpighiales</taxon>
        <taxon>Rhizophoraceae</taxon>
        <taxon>Rhizophora</taxon>
    </lineage>
</organism>
<evidence type="ECO:0000256" key="1">
    <source>
        <dbReference type="SAM" id="Phobius"/>
    </source>
</evidence>
<sequence>MCACFWRFLECLRARFLCKLYCLLCIIIRIIIIIGYTFLRSVATLELAISEAAFLIFLLCVLYQGLLIFGYCLCPIYVKPRFYKC</sequence>
<keyword evidence="1" id="KW-1133">Transmembrane helix</keyword>
<evidence type="ECO:0000313" key="2">
    <source>
        <dbReference type="EMBL" id="MBX22539.1"/>
    </source>
</evidence>
<dbReference type="EMBL" id="GGEC01042055">
    <property type="protein sequence ID" value="MBX22539.1"/>
    <property type="molecule type" value="Transcribed_RNA"/>
</dbReference>
<reference evidence="2" key="1">
    <citation type="submission" date="2018-02" db="EMBL/GenBank/DDBJ databases">
        <title>Rhizophora mucronata_Transcriptome.</title>
        <authorList>
            <person name="Meera S.P."/>
            <person name="Sreeshan A."/>
            <person name="Augustine A."/>
        </authorList>
    </citation>
    <scope>NUCLEOTIDE SEQUENCE</scope>
    <source>
        <tissue evidence="2">Leaf</tissue>
    </source>
</reference>
<name>A0A2P2LX41_RHIMU</name>
<feature type="transmembrane region" description="Helical" evidence="1">
    <location>
        <begin position="20"/>
        <end position="39"/>
    </location>
</feature>
<accession>A0A2P2LX41</accession>